<evidence type="ECO:0000313" key="5">
    <source>
        <dbReference type="Proteomes" id="UP001049176"/>
    </source>
</evidence>
<dbReference type="Proteomes" id="UP001049176">
    <property type="component" value="Chromosome 4"/>
</dbReference>
<feature type="region of interest" description="Disordered" evidence="1">
    <location>
        <begin position="892"/>
        <end position="911"/>
    </location>
</feature>
<dbReference type="SUPFAM" id="SSF48371">
    <property type="entry name" value="ARM repeat"/>
    <property type="match status" value="1"/>
</dbReference>
<evidence type="ECO:0000256" key="1">
    <source>
        <dbReference type="SAM" id="MobiDB-lite"/>
    </source>
</evidence>
<comment type="caution">
    <text evidence="4">The sequence shown here is derived from an EMBL/GenBank/DDBJ whole genome shotgun (WGS) entry which is preliminary data.</text>
</comment>
<dbReference type="Pfam" id="PF20153">
    <property type="entry name" value="DUF6535"/>
    <property type="match status" value="1"/>
</dbReference>
<dbReference type="EMBL" id="CM032184">
    <property type="protein sequence ID" value="KAG7094008.1"/>
    <property type="molecule type" value="Genomic_DNA"/>
</dbReference>
<name>A0A9P7UTZ4_9AGAR</name>
<feature type="transmembrane region" description="Helical" evidence="2">
    <location>
        <begin position="264"/>
        <end position="293"/>
    </location>
</feature>
<feature type="domain" description="DUF6535" evidence="3">
    <location>
        <begin position="119"/>
        <end position="294"/>
    </location>
</feature>
<evidence type="ECO:0000313" key="4">
    <source>
        <dbReference type="EMBL" id="KAG7094008.1"/>
    </source>
</evidence>
<dbReference type="RefSeq" id="XP_043010478.1">
    <property type="nucleotide sequence ID" value="XM_043152392.1"/>
</dbReference>
<dbReference type="InterPro" id="IPR016024">
    <property type="entry name" value="ARM-type_fold"/>
</dbReference>
<dbReference type="InterPro" id="IPR045338">
    <property type="entry name" value="DUF6535"/>
</dbReference>
<keyword evidence="2" id="KW-0812">Transmembrane</keyword>
<feature type="transmembrane region" description="Helical" evidence="2">
    <location>
        <begin position="213"/>
        <end position="232"/>
    </location>
</feature>
<evidence type="ECO:0000256" key="2">
    <source>
        <dbReference type="SAM" id="Phobius"/>
    </source>
</evidence>
<organism evidence="4 5">
    <name type="scientific">Marasmius oreades</name>
    <name type="common">fairy-ring Marasmius</name>
    <dbReference type="NCBI Taxonomy" id="181124"/>
    <lineage>
        <taxon>Eukaryota</taxon>
        <taxon>Fungi</taxon>
        <taxon>Dikarya</taxon>
        <taxon>Basidiomycota</taxon>
        <taxon>Agaricomycotina</taxon>
        <taxon>Agaricomycetes</taxon>
        <taxon>Agaricomycetidae</taxon>
        <taxon>Agaricales</taxon>
        <taxon>Marasmiineae</taxon>
        <taxon>Marasmiaceae</taxon>
        <taxon>Marasmius</taxon>
    </lineage>
</organism>
<reference evidence="4" key="1">
    <citation type="journal article" date="2021" name="Genome Biol. Evol.">
        <title>The assembled and annotated genome of the fairy-ring fungus Marasmius oreades.</title>
        <authorList>
            <person name="Hiltunen M."/>
            <person name="Ament-Velasquez S.L."/>
            <person name="Johannesson H."/>
        </authorList>
    </citation>
    <scope>NUCLEOTIDE SEQUENCE</scope>
    <source>
        <strain evidence="4">03SP1</strain>
    </source>
</reference>
<dbReference type="GeneID" id="66076712"/>
<evidence type="ECO:0000259" key="3">
    <source>
        <dbReference type="Pfam" id="PF20153"/>
    </source>
</evidence>
<feature type="compositionally biased region" description="Polar residues" evidence="1">
    <location>
        <begin position="1"/>
        <end position="10"/>
    </location>
</feature>
<protein>
    <recommendedName>
        <fullName evidence="3">DUF6535 domain-containing protein</fullName>
    </recommendedName>
</protein>
<proteinExistence type="predicted"/>
<keyword evidence="2" id="KW-1133">Transmembrane helix</keyword>
<feature type="transmembrane region" description="Helical" evidence="2">
    <location>
        <begin position="299"/>
        <end position="322"/>
    </location>
</feature>
<feature type="compositionally biased region" description="Basic and acidic residues" evidence="1">
    <location>
        <begin position="57"/>
        <end position="68"/>
    </location>
</feature>
<keyword evidence="2" id="KW-0472">Membrane</keyword>
<feature type="region of interest" description="Disordered" evidence="1">
    <location>
        <begin position="1"/>
        <end position="29"/>
    </location>
</feature>
<feature type="region of interest" description="Disordered" evidence="1">
    <location>
        <begin position="43"/>
        <end position="77"/>
    </location>
</feature>
<feature type="transmembrane region" description="Helical" evidence="2">
    <location>
        <begin position="143"/>
        <end position="163"/>
    </location>
</feature>
<sequence length="911" mass="102939">MENVYTTVTELTPHASPPPSRAPTPHLGRVVGGFSDEFLPFHSQSRAQSRARPRRKFSQDEVSHDGHPTNRSASRRTRFAVEADVPPVSAVQEKLISVDPQHNQVLLTGKEFGENAHIWQIYIDEAAKADAAMTDGWNRSMDVLLVFAGLFSAVLTTFIIQSYQNMAPDTTDTTNELLYQLILLQFNNSDGVYRARDILLESSPSRAIHWVNGFWFAALACSLSTALISMLAKQWLQAYTPVASGSPRFRARNRHARYIQLKAWYVPAIINALPLMLHIALLLFFAGLIILLWPEDIGITIATLVIVAVSYLFYFVSIWLPLRYPDCPYHHPVSDQIRMWLHGKKNRTRGKHGIKFRVMNPTDGTTIMSSAPHVVYNDSLDAAALIWLFTKSTDRDVISASLQAISGLPRDFAALHLLRDAGALHSVEQEFEKCFHKDTTIDLQWHLVDPEKALLYCRAWINLTRGTSEQWPVDIVEPLWLLQDTKAHPEAAAIAACAVALSSFDSHTSQWELLSYLSRCASGELQLSQATQCCLLDSIIECMVRWEMPLAVIEQTNVRAVPTLLRMLHLTEDLPSSELQSASTLALYVITHGGIFNLDEYRSEDRRREECCQLLVKALAVLIDNPEHFGVTEDLIDIIAKQFCRLAPSVVAQSERFPQALKETVKAALTRLYIDRRIGIGITPNILLANVLHLLYPPLLVPDKQRAPLVSILIENLRTPVPNPGITGCSIRLLEVLVSDCTLPVMAAFTESQGIPAILRLMKAGGEDSRRPQIESLRTLFTFIRNVTMQYQFQTHIQNVEELNLHVDTIFQSEFFEIFCSFISKRRWWLYEISGDWMPTLFRLCKLRPAQPVWVMVVRVFREFTNQNFGEDGYMETVALLDAMAAITNNDNSDDWESSRGMKLKEEGSLC</sequence>
<gene>
    <name evidence="4" type="ORF">E1B28_007636</name>
</gene>
<accession>A0A9P7UTZ4</accession>
<dbReference type="OrthoDB" id="3185525at2759"/>
<keyword evidence="5" id="KW-1185">Reference proteome</keyword>
<feature type="compositionally biased region" description="Basic and acidic residues" evidence="1">
    <location>
        <begin position="897"/>
        <end position="911"/>
    </location>
</feature>
<dbReference type="AlphaFoldDB" id="A0A9P7UTZ4"/>